<protein>
    <recommendedName>
        <fullName evidence="1">DUF7745 domain-containing protein</fullName>
    </recommendedName>
</protein>
<dbReference type="PANTHER" id="PTHR48200:SF1">
    <property type="entry name" value="AMINOTRANSFERASE-LIKE PLANT MOBILE DOMAIN-CONTAINING PROTEIN"/>
    <property type="match status" value="1"/>
</dbReference>
<dbReference type="PANTHER" id="PTHR48200">
    <property type="entry name" value="PROTEIN, PUTATIVE-RELATED"/>
    <property type="match status" value="1"/>
</dbReference>
<sequence length="434" mass="51146">MAFPNFPSTQMVVKVNPTLKVWWKDIERNRELEANELLGGLTALISVESDRHLIKALLKFWDSERLVFKFRDFELTPTIEEIGGFLGLPYRDREMIVPHKPSPRSFLKQMGMHHNPNLLCLKEGWISLEFLYSRFGDEEGHENFHKEFACSPAKWERYRLNAFAVALLGSLVFPREGGKIHTSLSYVVRMMARGGRTIVPMILAEIIRALTKCIKGKRYFEGCNFLLQLWAVEHFYQRTNSVDILRGTMGNKIINHTSRMKYFDSPVGTEDWFVYLRERSAINIQWKYYWLKPRRVIIRGNDLYFIELIGLNGMQPYAPLRVLRQFGQIQMIPLRSHMGQYEYDFGPEIPQVGTILRRWEKVITIEVREHKPFCTPEYYVWLLEDAEHVDLSKEGIPGFGDEKERRWARNLLNRDYEITPEMRQQIVPNIGDQH</sequence>
<keyword evidence="3" id="KW-1185">Reference proteome</keyword>
<reference evidence="2 3" key="1">
    <citation type="journal article" date="2021" name="bioRxiv">
        <title>Chromosome-scale and haplotype-resolved genome assembly of a tetraploid potato cultivar.</title>
        <authorList>
            <person name="Sun H."/>
            <person name="Jiao W.-B."/>
            <person name="Krause K."/>
            <person name="Campoy J.A."/>
            <person name="Goel M."/>
            <person name="Folz-Donahue K."/>
            <person name="Kukat C."/>
            <person name="Huettel B."/>
            <person name="Schneeberger K."/>
        </authorList>
    </citation>
    <scope>NUCLEOTIDE SEQUENCE [LARGE SCALE GENOMIC DNA]</scope>
    <source>
        <strain evidence="2">SolTubOtavaFocal</strain>
        <tissue evidence="2">Leaves</tissue>
    </source>
</reference>
<evidence type="ECO:0000313" key="2">
    <source>
        <dbReference type="EMBL" id="KAH0761068.1"/>
    </source>
</evidence>
<evidence type="ECO:0000313" key="3">
    <source>
        <dbReference type="Proteomes" id="UP000826656"/>
    </source>
</evidence>
<evidence type="ECO:0000259" key="1">
    <source>
        <dbReference type="Pfam" id="PF24924"/>
    </source>
</evidence>
<comment type="caution">
    <text evidence="2">The sequence shown here is derived from an EMBL/GenBank/DDBJ whole genome shotgun (WGS) entry which is preliminary data.</text>
</comment>
<dbReference type="InterPro" id="IPR056647">
    <property type="entry name" value="DUF7745"/>
</dbReference>
<dbReference type="Pfam" id="PF24924">
    <property type="entry name" value="DUF7745"/>
    <property type="match status" value="1"/>
</dbReference>
<dbReference type="EMBL" id="JAIVGD010000013">
    <property type="protein sequence ID" value="KAH0761068.1"/>
    <property type="molecule type" value="Genomic_DNA"/>
</dbReference>
<feature type="domain" description="DUF7745" evidence="1">
    <location>
        <begin position="37"/>
        <end position="385"/>
    </location>
</feature>
<accession>A0ABQ7VBC5</accession>
<organism evidence="2 3">
    <name type="scientific">Solanum tuberosum</name>
    <name type="common">Potato</name>
    <dbReference type="NCBI Taxonomy" id="4113"/>
    <lineage>
        <taxon>Eukaryota</taxon>
        <taxon>Viridiplantae</taxon>
        <taxon>Streptophyta</taxon>
        <taxon>Embryophyta</taxon>
        <taxon>Tracheophyta</taxon>
        <taxon>Spermatophyta</taxon>
        <taxon>Magnoliopsida</taxon>
        <taxon>eudicotyledons</taxon>
        <taxon>Gunneridae</taxon>
        <taxon>Pentapetalae</taxon>
        <taxon>asterids</taxon>
        <taxon>lamiids</taxon>
        <taxon>Solanales</taxon>
        <taxon>Solanaceae</taxon>
        <taxon>Solanoideae</taxon>
        <taxon>Solaneae</taxon>
        <taxon>Solanum</taxon>
    </lineage>
</organism>
<name>A0ABQ7VBC5_SOLTU</name>
<gene>
    <name evidence="2" type="ORF">KY290_017141</name>
</gene>
<dbReference type="Proteomes" id="UP000826656">
    <property type="component" value="Unassembled WGS sequence"/>
</dbReference>
<proteinExistence type="predicted"/>